<dbReference type="Proteomes" id="UP000054270">
    <property type="component" value="Unassembled WGS sequence"/>
</dbReference>
<reference evidence="2" key="1">
    <citation type="submission" date="2014-04" db="EMBL/GenBank/DDBJ databases">
        <title>Evolutionary Origins and Diversification of the Mycorrhizal Mutualists.</title>
        <authorList>
            <consortium name="DOE Joint Genome Institute"/>
            <consortium name="Mycorrhizal Genomics Consortium"/>
            <person name="Kohler A."/>
            <person name="Kuo A."/>
            <person name="Nagy L.G."/>
            <person name="Floudas D."/>
            <person name="Copeland A."/>
            <person name="Barry K.W."/>
            <person name="Cichocki N."/>
            <person name="Veneault-Fourrey C."/>
            <person name="LaButti K."/>
            <person name="Lindquist E.A."/>
            <person name="Lipzen A."/>
            <person name="Lundell T."/>
            <person name="Morin E."/>
            <person name="Murat C."/>
            <person name="Riley R."/>
            <person name="Ohm R."/>
            <person name="Sun H."/>
            <person name="Tunlid A."/>
            <person name="Henrissat B."/>
            <person name="Grigoriev I.V."/>
            <person name="Hibbett D.S."/>
            <person name="Martin F."/>
        </authorList>
    </citation>
    <scope>NUCLEOTIDE SEQUENCE [LARGE SCALE GENOMIC DNA]</scope>
    <source>
        <strain evidence="2">FD-334 SS-4</strain>
    </source>
</reference>
<keyword evidence="2" id="KW-1185">Reference proteome</keyword>
<name>A0A0D2KL77_HYPSF</name>
<protein>
    <submittedName>
        <fullName evidence="1">Uncharacterized protein</fullName>
    </submittedName>
</protein>
<evidence type="ECO:0000313" key="2">
    <source>
        <dbReference type="Proteomes" id="UP000054270"/>
    </source>
</evidence>
<proteinExistence type="predicted"/>
<sequence length="210" mass="22691">MLSTSTPSKTAHIGSFKTIGGQPKIELASRASLRMDGGCAPCMEGGEVIEGEGCTRTTEGVRTGGASSECLAETQILYWGARASWDVLEDAASAQRVGCKTEMRGASPERSREIGISDRRVRASLRVLGDMRDVARNTEGDRYIPRAIGGRSEIEPTWHTLRTHLHMYWTVFTTRSGTLEAGLGCGMAWKSAYGVRVFSAISGSLEIELT</sequence>
<dbReference type="AlphaFoldDB" id="A0A0D2KL77"/>
<gene>
    <name evidence="1" type="ORF">HYPSUDRAFT_58844</name>
</gene>
<dbReference type="EMBL" id="KN817646">
    <property type="protein sequence ID" value="KJA15377.1"/>
    <property type="molecule type" value="Genomic_DNA"/>
</dbReference>
<evidence type="ECO:0000313" key="1">
    <source>
        <dbReference type="EMBL" id="KJA15377.1"/>
    </source>
</evidence>
<accession>A0A0D2KL77</accession>
<organism evidence="1 2">
    <name type="scientific">Hypholoma sublateritium (strain FD-334 SS-4)</name>
    <dbReference type="NCBI Taxonomy" id="945553"/>
    <lineage>
        <taxon>Eukaryota</taxon>
        <taxon>Fungi</taxon>
        <taxon>Dikarya</taxon>
        <taxon>Basidiomycota</taxon>
        <taxon>Agaricomycotina</taxon>
        <taxon>Agaricomycetes</taxon>
        <taxon>Agaricomycetidae</taxon>
        <taxon>Agaricales</taxon>
        <taxon>Agaricineae</taxon>
        <taxon>Strophariaceae</taxon>
        <taxon>Hypholoma</taxon>
    </lineage>
</organism>